<name>A0A2I1HAA5_9GLOM</name>
<keyword evidence="1" id="KW-0472">Membrane</keyword>
<dbReference type="VEuPathDB" id="FungiDB:RhiirFUN_000155"/>
<organism evidence="2 3">
    <name type="scientific">Rhizophagus irregularis</name>
    <dbReference type="NCBI Taxonomy" id="588596"/>
    <lineage>
        <taxon>Eukaryota</taxon>
        <taxon>Fungi</taxon>
        <taxon>Fungi incertae sedis</taxon>
        <taxon>Mucoromycota</taxon>
        <taxon>Glomeromycotina</taxon>
        <taxon>Glomeromycetes</taxon>
        <taxon>Glomerales</taxon>
        <taxon>Glomeraceae</taxon>
        <taxon>Rhizophagus</taxon>
    </lineage>
</organism>
<dbReference type="VEuPathDB" id="FungiDB:RhiirA1_455693"/>
<dbReference type="VEuPathDB" id="FungiDB:FUN_021020"/>
<keyword evidence="3" id="KW-1185">Reference proteome</keyword>
<protein>
    <submittedName>
        <fullName evidence="2">Uncharacterized protein</fullName>
    </submittedName>
</protein>
<keyword evidence="1" id="KW-1133">Transmembrane helix</keyword>
<feature type="transmembrane region" description="Helical" evidence="1">
    <location>
        <begin position="135"/>
        <end position="154"/>
    </location>
</feature>
<sequence length="213" mass="23365">MEKSIDYFLGGRENSSIGVSLNTVARALDSACNGICTLIQFYENCTVVKLSRGGGDDDFCSLLKRIYDQLECGDVSGLAENTDKLKIGIIKAQEILSERLNELRPLSDSARKIRNASLIATVASAAASIANPNVFTFACTLFCFGVFLVSSLAFSMIEYQIQFHEEARTKITNLYSELIKARVSSTYSLDSRKSGEYADAIRALGRTLKCTCF</sequence>
<accession>A0A2I1HAA5</accession>
<dbReference type="OrthoDB" id="2340820at2759"/>
<evidence type="ECO:0000313" key="3">
    <source>
        <dbReference type="Proteomes" id="UP000234323"/>
    </source>
</evidence>
<evidence type="ECO:0000256" key="1">
    <source>
        <dbReference type="SAM" id="Phobius"/>
    </source>
</evidence>
<dbReference type="AlphaFoldDB" id="A0A2I1HAA5"/>
<evidence type="ECO:0000313" key="2">
    <source>
        <dbReference type="EMBL" id="PKY55770.1"/>
    </source>
</evidence>
<proteinExistence type="predicted"/>
<dbReference type="Proteomes" id="UP000234323">
    <property type="component" value="Unassembled WGS sequence"/>
</dbReference>
<dbReference type="EMBL" id="LLXI01001956">
    <property type="protein sequence ID" value="PKY55770.1"/>
    <property type="molecule type" value="Genomic_DNA"/>
</dbReference>
<gene>
    <name evidence="2" type="ORF">RhiirA4_475461</name>
</gene>
<keyword evidence="1" id="KW-0812">Transmembrane</keyword>
<comment type="caution">
    <text evidence="2">The sequence shown here is derived from an EMBL/GenBank/DDBJ whole genome shotgun (WGS) entry which is preliminary data.</text>
</comment>
<reference evidence="2 3" key="1">
    <citation type="submission" date="2015-10" db="EMBL/GenBank/DDBJ databases">
        <title>Genome analyses suggest a sexual origin of heterokaryosis in a supposedly ancient asexual fungus.</title>
        <authorList>
            <person name="Ropars J."/>
            <person name="Sedzielewska K."/>
            <person name="Noel J."/>
            <person name="Charron P."/>
            <person name="Farinelli L."/>
            <person name="Marton T."/>
            <person name="Kruger M."/>
            <person name="Pelin A."/>
            <person name="Brachmann A."/>
            <person name="Corradi N."/>
        </authorList>
    </citation>
    <scope>NUCLEOTIDE SEQUENCE [LARGE SCALE GENOMIC DNA]</scope>
    <source>
        <strain evidence="2 3">A4</strain>
    </source>
</reference>